<dbReference type="AlphaFoldDB" id="A0A562VA92"/>
<evidence type="ECO:0000313" key="2">
    <source>
        <dbReference type="Proteomes" id="UP000321617"/>
    </source>
</evidence>
<gene>
    <name evidence="1" type="ORF">LX16_0458</name>
</gene>
<accession>A0A562VA92</accession>
<proteinExistence type="predicted"/>
<reference evidence="1 2" key="1">
    <citation type="journal article" date="2013" name="Stand. Genomic Sci.">
        <title>Genomic Encyclopedia of Type Strains, Phase I: The one thousand microbial genomes (KMG-I) project.</title>
        <authorList>
            <person name="Kyrpides N.C."/>
            <person name="Woyke T."/>
            <person name="Eisen J.A."/>
            <person name="Garrity G."/>
            <person name="Lilburn T.G."/>
            <person name="Beck B.J."/>
            <person name="Whitman W.B."/>
            <person name="Hugenholtz P."/>
            <person name="Klenk H.P."/>
        </authorList>
    </citation>
    <scope>NUCLEOTIDE SEQUENCE [LARGE SCALE GENOMIC DNA]</scope>
    <source>
        <strain evidence="1 2">DSM 45044</strain>
    </source>
</reference>
<keyword evidence="2" id="KW-1185">Reference proteome</keyword>
<organism evidence="1 2">
    <name type="scientific">Stackebrandtia albiflava</name>
    <dbReference type="NCBI Taxonomy" id="406432"/>
    <lineage>
        <taxon>Bacteria</taxon>
        <taxon>Bacillati</taxon>
        <taxon>Actinomycetota</taxon>
        <taxon>Actinomycetes</taxon>
        <taxon>Glycomycetales</taxon>
        <taxon>Glycomycetaceae</taxon>
        <taxon>Stackebrandtia</taxon>
    </lineage>
</organism>
<comment type="caution">
    <text evidence="1">The sequence shown here is derived from an EMBL/GenBank/DDBJ whole genome shotgun (WGS) entry which is preliminary data.</text>
</comment>
<dbReference type="Proteomes" id="UP000321617">
    <property type="component" value="Unassembled WGS sequence"/>
</dbReference>
<name>A0A562VA92_9ACTN</name>
<protein>
    <submittedName>
        <fullName evidence="1">Uncharacterized protein</fullName>
    </submittedName>
</protein>
<dbReference type="EMBL" id="VLLL01000005">
    <property type="protein sequence ID" value="TWJ14768.1"/>
    <property type="molecule type" value="Genomic_DNA"/>
</dbReference>
<sequence length="68" mass="7847">MARIYNGIEYFPVTTDEDLHEQLLIKASELDTKNSPIMWGDWDWPHPGTGNATRFRLSPRYSPRTGVP</sequence>
<evidence type="ECO:0000313" key="1">
    <source>
        <dbReference type="EMBL" id="TWJ14768.1"/>
    </source>
</evidence>